<proteinExistence type="predicted"/>
<dbReference type="EMBL" id="LR798458">
    <property type="protein sequence ID" value="CAB5238472.1"/>
    <property type="molecule type" value="Genomic_DNA"/>
</dbReference>
<dbReference type="CDD" id="cd00085">
    <property type="entry name" value="HNHc"/>
    <property type="match status" value="1"/>
</dbReference>
<dbReference type="Gene3D" id="1.10.30.50">
    <property type="match status" value="1"/>
</dbReference>
<evidence type="ECO:0000313" key="1">
    <source>
        <dbReference type="EMBL" id="CAB5238472.1"/>
    </source>
</evidence>
<accession>A0A6J7XL79</accession>
<dbReference type="InterPro" id="IPR003615">
    <property type="entry name" value="HNH_nuc"/>
</dbReference>
<reference evidence="1" key="1">
    <citation type="submission" date="2020-05" db="EMBL/GenBank/DDBJ databases">
        <authorList>
            <person name="Chiriac C."/>
            <person name="Salcher M."/>
            <person name="Ghai R."/>
            <person name="Kavagutti S V."/>
        </authorList>
    </citation>
    <scope>NUCLEOTIDE SEQUENCE</scope>
</reference>
<protein>
    <submittedName>
        <fullName evidence="1">HNHc domain containing protein</fullName>
    </submittedName>
</protein>
<gene>
    <name evidence="1" type="ORF">UFOVP164_43</name>
</gene>
<sequence>MPPTQCAAYHCKAGTVRGSIYCIEHAPMRTEQTERRGMDKAYKTRAWEIIRTAQLTRAPLCAACMLRGVINSGEHVDHVFPWKLLGPNAFRFNLFQTLCAPCHAVKGSLERRGIYRHYTDPAPVDYCSADYPAAVPR</sequence>
<organism evidence="1">
    <name type="scientific">uncultured Caudovirales phage</name>
    <dbReference type="NCBI Taxonomy" id="2100421"/>
    <lineage>
        <taxon>Viruses</taxon>
        <taxon>Duplodnaviria</taxon>
        <taxon>Heunggongvirae</taxon>
        <taxon>Uroviricota</taxon>
        <taxon>Caudoviricetes</taxon>
        <taxon>Peduoviridae</taxon>
        <taxon>Maltschvirus</taxon>
        <taxon>Maltschvirus maltsch</taxon>
    </lineage>
</organism>
<name>A0A6J7XL79_9CAUD</name>